<comment type="caution">
    <text evidence="7">The sequence shown here is derived from an EMBL/GenBank/DDBJ whole genome shotgun (WGS) entry which is preliminary data.</text>
</comment>
<evidence type="ECO:0000256" key="1">
    <source>
        <dbReference type="ARBA" id="ARBA00022553"/>
    </source>
</evidence>
<evidence type="ECO:0008006" key="9">
    <source>
        <dbReference type="Google" id="ProtNLM"/>
    </source>
</evidence>
<gene>
    <name evidence="7" type="ORF">COU22_03050</name>
</gene>
<evidence type="ECO:0000256" key="6">
    <source>
        <dbReference type="ARBA" id="ARBA00024207"/>
    </source>
</evidence>
<dbReference type="EMBL" id="PFBO01000111">
    <property type="protein sequence ID" value="PIT90286.1"/>
    <property type="molecule type" value="Genomic_DNA"/>
</dbReference>
<dbReference type="PANTHER" id="PTHR34139">
    <property type="entry name" value="UPF0331 PROTEIN MJ0127"/>
    <property type="match status" value="1"/>
</dbReference>
<dbReference type="Gene3D" id="1.20.120.580">
    <property type="entry name" value="bsu32300-like"/>
    <property type="match status" value="1"/>
</dbReference>
<dbReference type="PANTHER" id="PTHR34139:SF1">
    <property type="entry name" value="RNASE MJ1380-RELATED"/>
    <property type="match status" value="1"/>
</dbReference>
<dbReference type="GO" id="GO:0110001">
    <property type="term" value="C:toxin-antitoxin complex"/>
    <property type="evidence" value="ECO:0007669"/>
    <property type="project" value="InterPro"/>
</dbReference>
<dbReference type="InterPro" id="IPR051813">
    <property type="entry name" value="HepT_RNase_toxin"/>
</dbReference>
<dbReference type="InterPro" id="IPR008201">
    <property type="entry name" value="HepT-like"/>
</dbReference>
<reference evidence="8" key="1">
    <citation type="submission" date="2017-09" db="EMBL/GenBank/DDBJ databases">
        <title>Depth-based differentiation of microbial function through sediment-hosted aquifers and enrichment of novel symbionts in the deep terrestrial subsurface.</title>
        <authorList>
            <person name="Probst A.J."/>
            <person name="Ladd B."/>
            <person name="Jarett J.K."/>
            <person name="Geller-Mcgrath D.E."/>
            <person name="Sieber C.M.K."/>
            <person name="Emerson J.B."/>
            <person name="Anantharaman K."/>
            <person name="Thomas B.C."/>
            <person name="Malmstrom R."/>
            <person name="Stieglmeier M."/>
            <person name="Klingl A."/>
            <person name="Woyke T."/>
            <person name="Ryan C.M."/>
            <person name="Banfield J.F."/>
        </authorList>
    </citation>
    <scope>NUCLEOTIDE SEQUENCE [LARGE SCALE GENOMIC DNA]</scope>
</reference>
<keyword evidence="3" id="KW-0540">Nuclease</keyword>
<proteinExistence type="inferred from homology"/>
<dbReference type="GO" id="GO:0000166">
    <property type="term" value="F:nucleotide binding"/>
    <property type="evidence" value="ECO:0007669"/>
    <property type="project" value="UniProtKB-KW"/>
</dbReference>
<comment type="similarity">
    <text evidence="6">Belongs to the HepT RNase toxin family.</text>
</comment>
<accession>A0A2M6WBW6</accession>
<evidence type="ECO:0000313" key="8">
    <source>
        <dbReference type="Proteomes" id="UP000230543"/>
    </source>
</evidence>
<protein>
    <recommendedName>
        <fullName evidence="9">DUF86 domain-containing protein</fullName>
    </recommendedName>
</protein>
<dbReference type="Proteomes" id="UP000230543">
    <property type="component" value="Unassembled WGS sequence"/>
</dbReference>
<evidence type="ECO:0000256" key="3">
    <source>
        <dbReference type="ARBA" id="ARBA00022722"/>
    </source>
</evidence>
<evidence type="ECO:0000256" key="4">
    <source>
        <dbReference type="ARBA" id="ARBA00022741"/>
    </source>
</evidence>
<sequence>MFKRHPELFLEDIIESIKLIEKYSKGLDYAKFMRSTDSQDAVVRRLEIIAEACKNLPKEIKADYPEVPWRKINGIRNRIAHEYFGIDEKIVWQTVKEDLPEFKKQILKISKDLSK</sequence>
<evidence type="ECO:0000256" key="2">
    <source>
        <dbReference type="ARBA" id="ARBA00022649"/>
    </source>
</evidence>
<keyword evidence="4" id="KW-0547">Nucleotide-binding</keyword>
<dbReference type="GO" id="GO:0004540">
    <property type="term" value="F:RNA nuclease activity"/>
    <property type="evidence" value="ECO:0007669"/>
    <property type="project" value="InterPro"/>
</dbReference>
<organism evidence="7 8">
    <name type="scientific">Candidatus Komeilibacteria bacterium CG10_big_fil_rev_8_21_14_0_10_41_13</name>
    <dbReference type="NCBI Taxonomy" id="1974476"/>
    <lineage>
        <taxon>Bacteria</taxon>
        <taxon>Candidatus Komeiliibacteriota</taxon>
    </lineage>
</organism>
<dbReference type="InterPro" id="IPR037038">
    <property type="entry name" value="HepT-like_sf"/>
</dbReference>
<dbReference type="Pfam" id="PF01934">
    <property type="entry name" value="HepT-like"/>
    <property type="match status" value="1"/>
</dbReference>
<evidence type="ECO:0000256" key="5">
    <source>
        <dbReference type="ARBA" id="ARBA00022801"/>
    </source>
</evidence>
<keyword evidence="2" id="KW-1277">Toxin-antitoxin system</keyword>
<dbReference type="AlphaFoldDB" id="A0A2M6WBW6"/>
<keyword evidence="5" id="KW-0378">Hydrolase</keyword>
<name>A0A2M6WBW6_9BACT</name>
<dbReference type="GO" id="GO:0016787">
    <property type="term" value="F:hydrolase activity"/>
    <property type="evidence" value="ECO:0007669"/>
    <property type="project" value="UniProtKB-KW"/>
</dbReference>
<evidence type="ECO:0000313" key="7">
    <source>
        <dbReference type="EMBL" id="PIT90286.1"/>
    </source>
</evidence>
<keyword evidence="1" id="KW-0597">Phosphoprotein</keyword>